<evidence type="ECO:0000256" key="1">
    <source>
        <dbReference type="SAM" id="MobiDB-lite"/>
    </source>
</evidence>
<feature type="region of interest" description="Disordered" evidence="1">
    <location>
        <begin position="244"/>
        <end position="271"/>
    </location>
</feature>
<sequence>MNAATQVFNISELLELILLSLPNAHVYQELNAIRTILLAQTTSHTWHSLIHTSTPIRQLLYLPTPPIDAIESPQAWDRKHAFPPARPNPWIPNLLLNQRSWGSAYPFETHSLHHHHHKGTLQPSQPRFWTFSFEISKAQYERLLLRGRGAAAAPTGPWRGMLLTSPPFYDFWYTRCFYELGSGRAPFVTHVDYDATLPKSEQENRVHCPDGVTLGHVVDALGGMFEKHANAKFVMVESLRMPDGDGDLSEDRPTTKTYIPGSSAEKGPWMV</sequence>
<evidence type="ECO:0000313" key="3">
    <source>
        <dbReference type="Proteomes" id="UP001296104"/>
    </source>
</evidence>
<gene>
    <name evidence="2" type="ORF">LECACI_7A001700</name>
</gene>
<evidence type="ECO:0000313" key="2">
    <source>
        <dbReference type="EMBL" id="CAK3853698.1"/>
    </source>
</evidence>
<dbReference type="Proteomes" id="UP001296104">
    <property type="component" value="Unassembled WGS sequence"/>
</dbReference>
<dbReference type="EMBL" id="CAVMBE010000007">
    <property type="protein sequence ID" value="CAK3853698.1"/>
    <property type="molecule type" value="Genomic_DNA"/>
</dbReference>
<proteinExistence type="predicted"/>
<accession>A0AAI9E7W1</accession>
<protein>
    <recommendedName>
        <fullName evidence="4">F-box domain-containing protein</fullName>
    </recommendedName>
</protein>
<comment type="caution">
    <text evidence="2">The sequence shown here is derived from an EMBL/GenBank/DDBJ whole genome shotgun (WGS) entry which is preliminary data.</text>
</comment>
<organism evidence="2 3">
    <name type="scientific">Lecanosticta acicola</name>
    <dbReference type="NCBI Taxonomy" id="111012"/>
    <lineage>
        <taxon>Eukaryota</taxon>
        <taxon>Fungi</taxon>
        <taxon>Dikarya</taxon>
        <taxon>Ascomycota</taxon>
        <taxon>Pezizomycotina</taxon>
        <taxon>Dothideomycetes</taxon>
        <taxon>Dothideomycetidae</taxon>
        <taxon>Mycosphaerellales</taxon>
        <taxon>Mycosphaerellaceae</taxon>
        <taxon>Lecanosticta</taxon>
    </lineage>
</organism>
<keyword evidence="3" id="KW-1185">Reference proteome</keyword>
<reference evidence="2" key="1">
    <citation type="submission" date="2023-11" db="EMBL/GenBank/DDBJ databases">
        <authorList>
            <person name="Alioto T."/>
            <person name="Alioto T."/>
            <person name="Gomez Garrido J."/>
        </authorList>
    </citation>
    <scope>NUCLEOTIDE SEQUENCE</scope>
</reference>
<evidence type="ECO:0008006" key="4">
    <source>
        <dbReference type="Google" id="ProtNLM"/>
    </source>
</evidence>
<name>A0AAI9E7W1_9PEZI</name>
<dbReference type="AlphaFoldDB" id="A0AAI9E7W1"/>